<dbReference type="GO" id="GO:0006412">
    <property type="term" value="P:translation"/>
    <property type="evidence" value="ECO:0007669"/>
    <property type="project" value="InterPro"/>
</dbReference>
<dbReference type="GO" id="GO:0005840">
    <property type="term" value="C:ribosome"/>
    <property type="evidence" value="ECO:0007669"/>
    <property type="project" value="UniProtKB-KW"/>
</dbReference>
<dbReference type="GO" id="GO:1990904">
    <property type="term" value="C:ribonucleoprotein complex"/>
    <property type="evidence" value="ECO:0007669"/>
    <property type="project" value="UniProtKB-KW"/>
</dbReference>
<sequence length="66" mass="7270">MVQGNVLACALKSINNSKKRGKHQVLIRPFTKVIVQFLTVMMKHAMGNGGKIPFNLGKLTAEVTFN</sequence>
<accession>A0A452T7H6</accession>
<dbReference type="GeneTree" id="ENSGT00940000167085"/>
<evidence type="ECO:0000256" key="2">
    <source>
        <dbReference type="ARBA" id="ARBA00022980"/>
    </source>
</evidence>
<dbReference type="AlphaFoldDB" id="A0A452T7H6"/>
<dbReference type="SUPFAM" id="SSF56047">
    <property type="entry name" value="Ribosomal protein S8"/>
    <property type="match status" value="1"/>
</dbReference>
<reference evidence="5" key="1">
    <citation type="submission" date="2019-03" db="UniProtKB">
        <authorList>
            <consortium name="Ensembl"/>
        </authorList>
    </citation>
    <scope>IDENTIFICATION</scope>
</reference>
<dbReference type="Ensembl" id="ENSUMAT00000004527.1">
    <property type="protein sequence ID" value="ENSUMAP00000003700.1"/>
    <property type="gene ID" value="ENSUMAG00000003059.1"/>
</dbReference>
<comment type="similarity">
    <text evidence="1">Belongs to the universal ribosomal protein uS8 family.</text>
</comment>
<dbReference type="OMA" id="IYSTNIC"/>
<keyword evidence="3" id="KW-0687">Ribonucleoprotein</keyword>
<evidence type="ECO:0000256" key="3">
    <source>
        <dbReference type="ARBA" id="ARBA00023274"/>
    </source>
</evidence>
<dbReference type="GO" id="GO:0003735">
    <property type="term" value="F:structural constituent of ribosome"/>
    <property type="evidence" value="ECO:0007669"/>
    <property type="project" value="InterPro"/>
</dbReference>
<evidence type="ECO:0000256" key="4">
    <source>
        <dbReference type="ARBA" id="ARBA00035422"/>
    </source>
</evidence>
<dbReference type="PANTHER" id="PTHR11758">
    <property type="entry name" value="40S RIBOSOMAL PROTEIN S15A"/>
    <property type="match status" value="1"/>
</dbReference>
<proteinExistence type="inferred from homology"/>
<evidence type="ECO:0000313" key="5">
    <source>
        <dbReference type="Ensembl" id="ENSUMAP00000003700"/>
    </source>
</evidence>
<keyword evidence="2" id="KW-0689">Ribosomal protein</keyword>
<name>A0A452T7H6_URSMA</name>
<organism evidence="5">
    <name type="scientific">Ursus maritimus</name>
    <name type="common">Polar bear</name>
    <name type="synonym">Thalarctos maritimus</name>
    <dbReference type="NCBI Taxonomy" id="29073"/>
    <lineage>
        <taxon>Eukaryota</taxon>
        <taxon>Metazoa</taxon>
        <taxon>Chordata</taxon>
        <taxon>Craniata</taxon>
        <taxon>Vertebrata</taxon>
        <taxon>Euteleostomi</taxon>
        <taxon>Mammalia</taxon>
        <taxon>Eutheria</taxon>
        <taxon>Laurasiatheria</taxon>
        <taxon>Carnivora</taxon>
        <taxon>Caniformia</taxon>
        <taxon>Ursidae</taxon>
        <taxon>Ursus</taxon>
    </lineage>
</organism>
<dbReference type="InterPro" id="IPR035987">
    <property type="entry name" value="Ribosomal_uS8_sf"/>
</dbReference>
<protein>
    <recommendedName>
        <fullName evidence="4">40S ribosomal protein S15a</fullName>
    </recommendedName>
</protein>
<evidence type="ECO:0000256" key="1">
    <source>
        <dbReference type="ARBA" id="ARBA00006471"/>
    </source>
</evidence>
<dbReference type="Gene3D" id="3.30.1370.30">
    <property type="match status" value="1"/>
</dbReference>
<dbReference type="InterPro" id="IPR000630">
    <property type="entry name" value="Ribosomal_uS8"/>
</dbReference>